<feature type="chain" id="PRO_5034150643" evidence="1">
    <location>
        <begin position="20"/>
        <end position="127"/>
    </location>
</feature>
<feature type="signal peptide" evidence="1">
    <location>
        <begin position="1"/>
        <end position="19"/>
    </location>
</feature>
<evidence type="ECO:0000256" key="1">
    <source>
        <dbReference type="SAM" id="SignalP"/>
    </source>
</evidence>
<organism evidence="2 3">
    <name type="scientific">Mycena venus</name>
    <dbReference type="NCBI Taxonomy" id="2733690"/>
    <lineage>
        <taxon>Eukaryota</taxon>
        <taxon>Fungi</taxon>
        <taxon>Dikarya</taxon>
        <taxon>Basidiomycota</taxon>
        <taxon>Agaricomycotina</taxon>
        <taxon>Agaricomycetes</taxon>
        <taxon>Agaricomycetidae</taxon>
        <taxon>Agaricales</taxon>
        <taxon>Marasmiineae</taxon>
        <taxon>Mycenaceae</taxon>
        <taxon>Mycena</taxon>
    </lineage>
</organism>
<evidence type="ECO:0000313" key="2">
    <source>
        <dbReference type="EMBL" id="KAF7338995.1"/>
    </source>
</evidence>
<accession>A0A8H7CIR9</accession>
<evidence type="ECO:0000313" key="3">
    <source>
        <dbReference type="Proteomes" id="UP000620124"/>
    </source>
</evidence>
<gene>
    <name evidence="2" type="ORF">MVEN_01975700</name>
</gene>
<comment type="caution">
    <text evidence="2">The sequence shown here is derived from an EMBL/GenBank/DDBJ whole genome shotgun (WGS) entry which is preliminary data.</text>
</comment>
<sequence length="127" mass="13957">MKFGSLLALSVLAVVPVRAWIEFDGCILVDPFLGTSISAYVSDNGAHVCDGGAHTDQDGHFCLTCWDGFIWCVTKNGAHSWLRTPAEVLDIDQTHETSSDTFDCQGACDDKHGACFRCTQYCWNFTI</sequence>
<dbReference type="Proteomes" id="UP000620124">
    <property type="component" value="Unassembled WGS sequence"/>
</dbReference>
<proteinExistence type="predicted"/>
<name>A0A8H7CIR9_9AGAR</name>
<reference evidence="2" key="1">
    <citation type="submission" date="2020-05" db="EMBL/GenBank/DDBJ databases">
        <title>Mycena genomes resolve the evolution of fungal bioluminescence.</title>
        <authorList>
            <person name="Tsai I.J."/>
        </authorList>
    </citation>
    <scope>NUCLEOTIDE SEQUENCE</scope>
    <source>
        <strain evidence="2">CCC161011</strain>
    </source>
</reference>
<protein>
    <submittedName>
        <fullName evidence="2">Uncharacterized protein</fullName>
    </submittedName>
</protein>
<keyword evidence="1" id="KW-0732">Signal</keyword>
<dbReference type="AlphaFoldDB" id="A0A8H7CIR9"/>
<dbReference type="EMBL" id="JACAZI010000020">
    <property type="protein sequence ID" value="KAF7338995.1"/>
    <property type="molecule type" value="Genomic_DNA"/>
</dbReference>
<dbReference type="OrthoDB" id="2827110at2759"/>
<keyword evidence="3" id="KW-1185">Reference proteome</keyword>